<protein>
    <submittedName>
        <fullName evidence="1">Uncharacterized protein</fullName>
    </submittedName>
</protein>
<dbReference type="RefSeq" id="WP_190450812.1">
    <property type="nucleotide sequence ID" value="NZ_JAMPLM010000002.1"/>
</dbReference>
<sequence length="98" mass="11088">MNHNKCDTLHHPTTVPINEGGTSIVVCSRCYLTLTPSDPMRLSPPPIPTLKPAPPLTGQTDRVILFNRRVLRDRLSPRISRHRTAPRQWLKLFPVDCA</sequence>
<comment type="caution">
    <text evidence="1">The sequence shown here is derived from an EMBL/GenBank/DDBJ whole genome shotgun (WGS) entry which is preliminary data.</text>
</comment>
<keyword evidence="2" id="KW-1185">Reference proteome</keyword>
<dbReference type="Proteomes" id="UP001476950">
    <property type="component" value="Unassembled WGS sequence"/>
</dbReference>
<name>A0ABV0KET8_9CYAN</name>
<proteinExistence type="predicted"/>
<organism evidence="1 2">
    <name type="scientific">Stenomitos frigidus AS-A4</name>
    <dbReference type="NCBI Taxonomy" id="2933935"/>
    <lineage>
        <taxon>Bacteria</taxon>
        <taxon>Bacillati</taxon>
        <taxon>Cyanobacteriota</taxon>
        <taxon>Cyanophyceae</taxon>
        <taxon>Leptolyngbyales</taxon>
        <taxon>Leptolyngbyaceae</taxon>
        <taxon>Stenomitos</taxon>
    </lineage>
</organism>
<evidence type="ECO:0000313" key="2">
    <source>
        <dbReference type="Proteomes" id="UP001476950"/>
    </source>
</evidence>
<dbReference type="EMBL" id="JAMPLM010000002">
    <property type="protein sequence ID" value="MEP1057729.1"/>
    <property type="molecule type" value="Genomic_DNA"/>
</dbReference>
<evidence type="ECO:0000313" key="1">
    <source>
        <dbReference type="EMBL" id="MEP1057729.1"/>
    </source>
</evidence>
<reference evidence="1 2" key="1">
    <citation type="submission" date="2022-04" db="EMBL/GenBank/DDBJ databases">
        <title>Positive selection, recombination, and allopatry shape intraspecific diversity of widespread and dominant cyanobacteria.</title>
        <authorList>
            <person name="Wei J."/>
            <person name="Shu W."/>
            <person name="Hu C."/>
        </authorList>
    </citation>
    <scope>NUCLEOTIDE SEQUENCE [LARGE SCALE GENOMIC DNA]</scope>
    <source>
        <strain evidence="1 2">AS-A4</strain>
    </source>
</reference>
<accession>A0ABV0KET8</accession>
<gene>
    <name evidence="1" type="ORF">NDI38_04705</name>
</gene>